<dbReference type="Proteomes" id="UP000027946">
    <property type="component" value="Unassembled WGS sequence"/>
</dbReference>
<name>A0A069RI25_PEPLI</name>
<proteinExistence type="predicted"/>
<organism evidence="1 2">
    <name type="scientific">Peptoclostridium litorale DSM 5388</name>
    <dbReference type="NCBI Taxonomy" id="1121324"/>
    <lineage>
        <taxon>Bacteria</taxon>
        <taxon>Bacillati</taxon>
        <taxon>Bacillota</taxon>
        <taxon>Clostridia</taxon>
        <taxon>Peptostreptococcales</taxon>
        <taxon>Peptoclostridiaceae</taxon>
        <taxon>Peptoclostridium</taxon>
    </lineage>
</organism>
<dbReference type="eggNOG" id="COG3391">
    <property type="taxonomic scope" value="Bacteria"/>
</dbReference>
<reference evidence="1 2" key="1">
    <citation type="submission" date="2014-03" db="EMBL/GenBank/DDBJ databases">
        <title>Genome sequence of Clostridium litorale W6, DSM 5388.</title>
        <authorList>
            <person name="Poehlein A."/>
            <person name="Jagirdar A."/>
            <person name="Khonsari B."/>
            <person name="Chibani C.M."/>
            <person name="Gutierrez Gutierrez D.A."/>
            <person name="Davydova E."/>
            <person name="Alghaithi H.S."/>
            <person name="Nair K.P."/>
            <person name="Dhamotharan K."/>
            <person name="Chandran L."/>
            <person name="G W."/>
            <person name="Daniel R."/>
        </authorList>
    </citation>
    <scope>NUCLEOTIDE SEQUENCE [LARGE SCALE GENOMIC DNA]</scope>
    <source>
        <strain evidence="1 2">W6</strain>
    </source>
</reference>
<accession>A0A069RI25</accession>
<protein>
    <submittedName>
        <fullName evidence="1">Selenium-binding protein</fullName>
    </submittedName>
</protein>
<keyword evidence="2" id="KW-1185">Reference proteome</keyword>
<dbReference type="RefSeq" id="WP_038261246.1">
    <property type="nucleotide sequence ID" value="NZ_FSRH01000001.1"/>
</dbReference>
<sequence length="160" mass="17717">MAGQNKGFVHGIVVEVDGEEYYLDGAPDGPNGETDVPGHYWVIAGKKQLVGKHYNTGPFGAPQWWSSDAPDGELLYIVHGIIDTWTEEKSEEYAAKGYTHYHELVEVDGGDPHPTKVVWLKHTARTSFTLDGGPAPQFSHEVTPGIDYEFIPNYETPYSP</sequence>
<dbReference type="AlphaFoldDB" id="A0A069RI25"/>
<dbReference type="EMBL" id="JJMM01000002">
    <property type="protein sequence ID" value="KDR96674.1"/>
    <property type="molecule type" value="Genomic_DNA"/>
</dbReference>
<comment type="caution">
    <text evidence="1">The sequence shown here is derived from an EMBL/GenBank/DDBJ whole genome shotgun (WGS) entry which is preliminary data.</text>
</comment>
<evidence type="ECO:0000313" key="1">
    <source>
        <dbReference type="EMBL" id="KDR96674.1"/>
    </source>
</evidence>
<gene>
    <name evidence="1" type="ORF">CLIT_2c02800</name>
</gene>
<dbReference type="STRING" id="1121324.CLIT_2c02800"/>
<evidence type="ECO:0000313" key="2">
    <source>
        <dbReference type="Proteomes" id="UP000027946"/>
    </source>
</evidence>